<dbReference type="InterPro" id="IPR001810">
    <property type="entry name" value="F-box_dom"/>
</dbReference>
<dbReference type="EMBL" id="SDRB02011009">
    <property type="protein sequence ID" value="THG03236.1"/>
    <property type="molecule type" value="Genomic_DNA"/>
</dbReference>
<dbReference type="AlphaFoldDB" id="A0A4S4DMB0"/>
<dbReference type="CDD" id="cd22157">
    <property type="entry name" value="F-box_AtFBW1-like"/>
    <property type="match status" value="1"/>
</dbReference>
<dbReference type="PANTHER" id="PTHR35546:SF25">
    <property type="entry name" value="F-BOX DOMAIN-CONTAINING PROTEIN"/>
    <property type="match status" value="1"/>
</dbReference>
<dbReference type="Gene3D" id="1.20.1280.50">
    <property type="match status" value="1"/>
</dbReference>
<dbReference type="InterPro" id="IPR055290">
    <property type="entry name" value="At3g26010-like"/>
</dbReference>
<dbReference type="NCBIfam" id="TIGR01640">
    <property type="entry name" value="F_box_assoc_1"/>
    <property type="match status" value="1"/>
</dbReference>
<dbReference type="SUPFAM" id="SSF57889">
    <property type="entry name" value="Cysteine-rich domain"/>
    <property type="match status" value="1"/>
</dbReference>
<dbReference type="InterPro" id="IPR004146">
    <property type="entry name" value="DC1"/>
</dbReference>
<keyword evidence="1" id="KW-0677">Repeat</keyword>
<evidence type="ECO:0000313" key="4">
    <source>
        <dbReference type="Proteomes" id="UP000306102"/>
    </source>
</evidence>
<dbReference type="InterPro" id="IPR017451">
    <property type="entry name" value="F-box-assoc_interact_dom"/>
</dbReference>
<dbReference type="Pfam" id="PF03107">
    <property type="entry name" value="C1_2"/>
    <property type="match status" value="2"/>
</dbReference>
<protein>
    <recommendedName>
        <fullName evidence="2">F-box domain-containing protein</fullName>
    </recommendedName>
</protein>
<name>A0A4S4DMB0_CAMSN</name>
<dbReference type="Pfam" id="PF00646">
    <property type="entry name" value="F-box"/>
    <property type="match status" value="1"/>
</dbReference>
<dbReference type="Pfam" id="PF07734">
    <property type="entry name" value="FBA_1"/>
    <property type="match status" value="1"/>
</dbReference>
<dbReference type="PANTHER" id="PTHR35546">
    <property type="entry name" value="F-BOX PROTEIN INTERACTION DOMAIN PROTEIN-RELATED"/>
    <property type="match status" value="1"/>
</dbReference>
<reference evidence="3 4" key="1">
    <citation type="journal article" date="2018" name="Proc. Natl. Acad. Sci. U.S.A.">
        <title>Draft genome sequence of Camellia sinensis var. sinensis provides insights into the evolution of the tea genome and tea quality.</title>
        <authorList>
            <person name="Wei C."/>
            <person name="Yang H."/>
            <person name="Wang S."/>
            <person name="Zhao J."/>
            <person name="Liu C."/>
            <person name="Gao L."/>
            <person name="Xia E."/>
            <person name="Lu Y."/>
            <person name="Tai Y."/>
            <person name="She G."/>
            <person name="Sun J."/>
            <person name="Cao H."/>
            <person name="Tong W."/>
            <person name="Gao Q."/>
            <person name="Li Y."/>
            <person name="Deng W."/>
            <person name="Jiang X."/>
            <person name="Wang W."/>
            <person name="Chen Q."/>
            <person name="Zhang S."/>
            <person name="Li H."/>
            <person name="Wu J."/>
            <person name="Wang P."/>
            <person name="Li P."/>
            <person name="Shi C."/>
            <person name="Zheng F."/>
            <person name="Jian J."/>
            <person name="Huang B."/>
            <person name="Shan D."/>
            <person name="Shi M."/>
            <person name="Fang C."/>
            <person name="Yue Y."/>
            <person name="Li F."/>
            <person name="Li D."/>
            <person name="Wei S."/>
            <person name="Han B."/>
            <person name="Jiang C."/>
            <person name="Yin Y."/>
            <person name="Xia T."/>
            <person name="Zhang Z."/>
            <person name="Bennetzen J.L."/>
            <person name="Zhao S."/>
            <person name="Wan X."/>
        </authorList>
    </citation>
    <scope>NUCLEOTIDE SEQUENCE [LARGE SCALE GENOMIC DNA]</scope>
    <source>
        <strain evidence="4">cv. Shuchazao</strain>
        <tissue evidence="3">Leaf</tissue>
    </source>
</reference>
<proteinExistence type="predicted"/>
<keyword evidence="4" id="KW-1185">Reference proteome</keyword>
<gene>
    <name evidence="3" type="ORF">TEA_009864</name>
</gene>
<comment type="caution">
    <text evidence="3">The sequence shown here is derived from an EMBL/GenBank/DDBJ whole genome shotgun (WGS) entry which is preliminary data.</text>
</comment>
<evidence type="ECO:0000256" key="1">
    <source>
        <dbReference type="ARBA" id="ARBA00022737"/>
    </source>
</evidence>
<organism evidence="3 4">
    <name type="scientific">Camellia sinensis var. sinensis</name>
    <name type="common">China tea</name>
    <dbReference type="NCBI Taxonomy" id="542762"/>
    <lineage>
        <taxon>Eukaryota</taxon>
        <taxon>Viridiplantae</taxon>
        <taxon>Streptophyta</taxon>
        <taxon>Embryophyta</taxon>
        <taxon>Tracheophyta</taxon>
        <taxon>Spermatophyta</taxon>
        <taxon>Magnoliopsida</taxon>
        <taxon>eudicotyledons</taxon>
        <taxon>Gunneridae</taxon>
        <taxon>Pentapetalae</taxon>
        <taxon>asterids</taxon>
        <taxon>Ericales</taxon>
        <taxon>Theaceae</taxon>
        <taxon>Camellia</taxon>
    </lineage>
</organism>
<dbReference type="SUPFAM" id="SSF81383">
    <property type="entry name" value="F-box domain"/>
    <property type="match status" value="1"/>
</dbReference>
<dbReference type="STRING" id="542762.A0A4S4DMB0"/>
<evidence type="ECO:0000259" key="2">
    <source>
        <dbReference type="SMART" id="SM00256"/>
    </source>
</evidence>
<sequence>MLFTYCGCRAKPLSFEPMAKPSKSKNSSSEDDDEALYNAINMSSSSNKHFSHPHNLTLLKFPNIGIDCSGCNLPCSGVIFVCSQCKFFLHQQCFLASRSINHPSHPIHPLTLVPYPTYTSGSFTCDSCGQSGSGFCFSCSSCDFDLHIHCASENTTTTNQEVELGKFISSQQEDEENEEEVFAAGITMDIGNMLKLSNKKEQEVLVILSGKGKVLALLTDLDMECSVSSSLISKFMLRAILFHLHNTIRITDLRTFSVFDLLEGYEQEKMTNEITNKRRKLAIGCTSLEDSLAAEVIISNVDLLTEILLHVPTKSLLRFKCVSKHWLSLISDPQFSCNHARRMKISLISGLYFHYKPWNFKELISVSFHSHSSLPTLAFLNGVGERSTPRIVDSCNGLLLCSKVYGRHFIVCNPTTQKYTTLAEPNSKSSRLSLHGFGAYLAFDPLKSPHYKVVLVNCSPLFAGIRGSSYWIDIYSSESASWKHIPVSTSPGDSLTRRVFWNGAIHWMSDQNIHFRFDVDAETLTGAPMPPYPKILSGGKYMYFGEYHGHLFLIQTSQCSPMGFRILEMDRDSCCWNVKYRVSLRRLKAAFPENFHPPFSVLSVVKGANEKDFEMILAIHGKYISYNLDCKTWKVLRDLQPGDFHESTGYNNAFQFIESLSTV</sequence>
<feature type="domain" description="F-box" evidence="2">
    <location>
        <begin position="301"/>
        <end position="339"/>
    </location>
</feature>
<dbReference type="InterPro" id="IPR006527">
    <property type="entry name" value="F-box-assoc_dom_typ1"/>
</dbReference>
<evidence type="ECO:0000313" key="3">
    <source>
        <dbReference type="EMBL" id="THG03236.1"/>
    </source>
</evidence>
<dbReference type="InterPro" id="IPR046349">
    <property type="entry name" value="C1-like_sf"/>
</dbReference>
<dbReference type="SMART" id="SM00256">
    <property type="entry name" value="FBOX"/>
    <property type="match status" value="1"/>
</dbReference>
<accession>A0A4S4DMB0</accession>
<dbReference type="Proteomes" id="UP000306102">
    <property type="component" value="Unassembled WGS sequence"/>
</dbReference>
<dbReference type="InterPro" id="IPR036047">
    <property type="entry name" value="F-box-like_dom_sf"/>
</dbReference>